<dbReference type="InterPro" id="IPR058355">
    <property type="entry name" value="DUF8042"/>
</dbReference>
<feature type="domain" description="DUF8042" evidence="1">
    <location>
        <begin position="1"/>
        <end position="118"/>
    </location>
</feature>
<dbReference type="EMBL" id="JAHQCR010000050">
    <property type="protein sequence ID" value="MBU9722283.1"/>
    <property type="molecule type" value="Genomic_DNA"/>
</dbReference>
<protein>
    <recommendedName>
        <fullName evidence="1">DUF8042 domain-containing protein</fullName>
    </recommendedName>
</protein>
<comment type="caution">
    <text evidence="2">The sequence shown here is derived from an EMBL/GenBank/DDBJ whole genome shotgun (WGS) entry which is preliminary data.</text>
</comment>
<sequence length="122" mass="14050">MEKYVEVMKKSQELVDTMVEGLEHIQRLLSEGHEAQTVYLFENVVLAYTTIEKSLEPIQAEIKNEELQSVTKNLAHVLELVVDSYEAKDYGKVQEVIQFTLTPQVINWKAVFESAFKPYIVS</sequence>
<accession>A0ABS6JUV5</accession>
<keyword evidence="3" id="KW-1185">Reference proteome</keyword>
<evidence type="ECO:0000313" key="3">
    <source>
        <dbReference type="Proteomes" id="UP000790580"/>
    </source>
</evidence>
<name>A0ABS6JUV5_9BACI</name>
<organism evidence="2 3">
    <name type="scientific">Evansella alkalicola</name>
    <dbReference type="NCBI Taxonomy" id="745819"/>
    <lineage>
        <taxon>Bacteria</taxon>
        <taxon>Bacillati</taxon>
        <taxon>Bacillota</taxon>
        <taxon>Bacilli</taxon>
        <taxon>Bacillales</taxon>
        <taxon>Bacillaceae</taxon>
        <taxon>Evansella</taxon>
    </lineage>
</organism>
<dbReference type="RefSeq" id="WP_088076513.1">
    <property type="nucleotide sequence ID" value="NZ_JAHQCR010000050.1"/>
</dbReference>
<proteinExistence type="predicted"/>
<evidence type="ECO:0000313" key="2">
    <source>
        <dbReference type="EMBL" id="MBU9722283.1"/>
    </source>
</evidence>
<evidence type="ECO:0000259" key="1">
    <source>
        <dbReference type="Pfam" id="PF26154"/>
    </source>
</evidence>
<gene>
    <name evidence="2" type="ORF">KS407_12635</name>
</gene>
<dbReference type="Pfam" id="PF26154">
    <property type="entry name" value="DUF8042"/>
    <property type="match status" value="1"/>
</dbReference>
<dbReference type="Proteomes" id="UP000790580">
    <property type="component" value="Unassembled WGS sequence"/>
</dbReference>
<reference evidence="2 3" key="1">
    <citation type="submission" date="2021-06" db="EMBL/GenBank/DDBJ databases">
        <title>Bacillus sp. RD4P76, an endophyte from a halophyte.</title>
        <authorList>
            <person name="Sun J.-Q."/>
        </authorList>
    </citation>
    <scope>NUCLEOTIDE SEQUENCE [LARGE SCALE GENOMIC DNA]</scope>
    <source>
        <strain evidence="2 3">JCM 17098</strain>
    </source>
</reference>